<dbReference type="AlphaFoldDB" id="A0AAU9JEU4"/>
<evidence type="ECO:0000313" key="2">
    <source>
        <dbReference type="Proteomes" id="UP001162131"/>
    </source>
</evidence>
<organism evidence="1 2">
    <name type="scientific">Blepharisma stoltei</name>
    <dbReference type="NCBI Taxonomy" id="1481888"/>
    <lineage>
        <taxon>Eukaryota</taxon>
        <taxon>Sar</taxon>
        <taxon>Alveolata</taxon>
        <taxon>Ciliophora</taxon>
        <taxon>Postciliodesmatophora</taxon>
        <taxon>Heterotrichea</taxon>
        <taxon>Heterotrichida</taxon>
        <taxon>Blepharismidae</taxon>
        <taxon>Blepharisma</taxon>
    </lineage>
</organism>
<comment type="caution">
    <text evidence="1">The sequence shown here is derived from an EMBL/GenBank/DDBJ whole genome shotgun (WGS) entry which is preliminary data.</text>
</comment>
<reference evidence="1" key="1">
    <citation type="submission" date="2021-09" db="EMBL/GenBank/DDBJ databases">
        <authorList>
            <consortium name="AG Swart"/>
            <person name="Singh M."/>
            <person name="Singh A."/>
            <person name="Seah K."/>
            <person name="Emmerich C."/>
        </authorList>
    </citation>
    <scope>NUCLEOTIDE SEQUENCE</scope>
    <source>
        <strain evidence="1">ATCC30299</strain>
    </source>
</reference>
<gene>
    <name evidence="1" type="ORF">BSTOLATCC_MIC38686</name>
</gene>
<proteinExistence type="predicted"/>
<sequence>MENIKYEHKKYKKNAFNDANSNKAFTTKRKKKKITTKAEIRKVKTINTVDDSRAYRAALENEEISYLVKPICIERHLQDKPRFQFY</sequence>
<protein>
    <recommendedName>
        <fullName evidence="3">GIY-YIG homing endonuclease</fullName>
    </recommendedName>
</protein>
<evidence type="ECO:0000313" key="1">
    <source>
        <dbReference type="EMBL" id="CAG9325432.1"/>
    </source>
</evidence>
<name>A0AAU9JEU4_9CILI</name>
<dbReference type="Proteomes" id="UP001162131">
    <property type="component" value="Unassembled WGS sequence"/>
</dbReference>
<accession>A0AAU9JEU4</accession>
<evidence type="ECO:0008006" key="3">
    <source>
        <dbReference type="Google" id="ProtNLM"/>
    </source>
</evidence>
<dbReference type="EMBL" id="CAJZBQ010000038">
    <property type="protein sequence ID" value="CAG9325432.1"/>
    <property type="molecule type" value="Genomic_DNA"/>
</dbReference>
<keyword evidence="2" id="KW-1185">Reference proteome</keyword>